<gene>
    <name evidence="10" type="primary">putative Golgin-84</name>
    <name evidence="10" type="ORF">CLUMA_CG011662</name>
</gene>
<evidence type="ECO:0000256" key="7">
    <source>
        <dbReference type="SAM" id="Coils"/>
    </source>
</evidence>
<feature type="coiled-coil region" evidence="7">
    <location>
        <begin position="126"/>
        <end position="423"/>
    </location>
</feature>
<evidence type="ECO:0000256" key="6">
    <source>
        <dbReference type="ARBA" id="ARBA00023136"/>
    </source>
</evidence>
<keyword evidence="3 9" id="KW-1133">Transmembrane helix</keyword>
<keyword evidence="11" id="KW-1185">Reference proteome</keyword>
<keyword evidence="6 9" id="KW-0472">Membrane</keyword>
<feature type="transmembrane region" description="Helical" evidence="9">
    <location>
        <begin position="491"/>
        <end position="512"/>
    </location>
</feature>
<dbReference type="GO" id="GO:0031985">
    <property type="term" value="C:Golgi cisterna"/>
    <property type="evidence" value="ECO:0007669"/>
    <property type="project" value="TreeGrafter"/>
</dbReference>
<dbReference type="GO" id="GO:0000139">
    <property type="term" value="C:Golgi membrane"/>
    <property type="evidence" value="ECO:0007669"/>
    <property type="project" value="UniProtKB-SubCell"/>
</dbReference>
<keyword evidence="4" id="KW-0333">Golgi apparatus</keyword>
<dbReference type="OrthoDB" id="248903at2759"/>
<evidence type="ECO:0000256" key="4">
    <source>
        <dbReference type="ARBA" id="ARBA00023034"/>
    </source>
</evidence>
<evidence type="ECO:0000256" key="5">
    <source>
        <dbReference type="ARBA" id="ARBA00023054"/>
    </source>
</evidence>
<dbReference type="EMBL" id="CVRI01000047">
    <property type="protein sequence ID" value="CRK98300.1"/>
    <property type="molecule type" value="Genomic_DNA"/>
</dbReference>
<dbReference type="AlphaFoldDB" id="A0A1J1IFH4"/>
<name>A0A1J1IFH4_9DIPT</name>
<evidence type="ECO:0000313" key="11">
    <source>
        <dbReference type="Proteomes" id="UP000183832"/>
    </source>
</evidence>
<sequence>MSWITKAENLLNKIDQSAAIVLQSKEEVNVPVAPPIVVPAPIPKTPSAKNVMILSRSTPKKAAKSSDVDEKWETMSETNESRKSSISSKHDTVIDQKSLQMKESSSNVSLNSFSVEKELTANKILVAELRSENNELKGELEALMEQIKVNGNSQKIQELEDLCASLVEEKKELTNISQSLENSSSKYVKTISELETAVMKLQQNENDLKHKLDYAKNETRDITNELQQYRLRAQNQLQLKEKMIEQLKFSGDEKVVNGNETGELTLQVQLEELKSERDHLQSEVELLTKRFDESRNFIEKMEHKHRMMQADAEDKLSTLENSISQLNLKCSHYEEEIQFQKQEIARVREEMLNQKTVMTTKLHDKENELRRMKNSVRESQVQIEIENRMQSLTQSLLSKQNNLENVTAERNGLKLQFEKLSHQHEALLLQMRQERPQIIHINETDDAKSQVPNFMMVNPFDSRMSRRVKRAYSNLDQLGVRLGVFLRRYPLARISSIFYVALLHIFVVFVLLSSTPSQ</sequence>
<feature type="compositionally biased region" description="Basic and acidic residues" evidence="8">
    <location>
        <begin position="64"/>
        <end position="94"/>
    </location>
</feature>
<protein>
    <submittedName>
        <fullName evidence="10">CLUMA_CG011662, isoform A</fullName>
    </submittedName>
</protein>
<dbReference type="InterPro" id="IPR019177">
    <property type="entry name" value="Golgin_subfamily_A_member_5"/>
</dbReference>
<evidence type="ECO:0000313" key="10">
    <source>
        <dbReference type="EMBL" id="CRK98300.1"/>
    </source>
</evidence>
<dbReference type="GO" id="GO:0007030">
    <property type="term" value="P:Golgi organization"/>
    <property type="evidence" value="ECO:0007669"/>
    <property type="project" value="InterPro"/>
</dbReference>
<evidence type="ECO:0000256" key="1">
    <source>
        <dbReference type="ARBA" id="ARBA00004409"/>
    </source>
</evidence>
<accession>A0A1J1IFH4</accession>
<evidence type="ECO:0000256" key="9">
    <source>
        <dbReference type="SAM" id="Phobius"/>
    </source>
</evidence>
<dbReference type="GO" id="GO:0000301">
    <property type="term" value="P:retrograde transport, vesicle recycling within Golgi"/>
    <property type="evidence" value="ECO:0007669"/>
    <property type="project" value="TreeGrafter"/>
</dbReference>
<evidence type="ECO:0000256" key="2">
    <source>
        <dbReference type="ARBA" id="ARBA00022692"/>
    </source>
</evidence>
<evidence type="ECO:0000256" key="8">
    <source>
        <dbReference type="SAM" id="MobiDB-lite"/>
    </source>
</evidence>
<dbReference type="Pfam" id="PF09787">
    <property type="entry name" value="Golgin_A5"/>
    <property type="match status" value="1"/>
</dbReference>
<dbReference type="PANTHER" id="PTHR13815:SF7">
    <property type="entry name" value="GOLGIN SUBFAMILY A MEMBER 5"/>
    <property type="match status" value="1"/>
</dbReference>
<evidence type="ECO:0000256" key="3">
    <source>
        <dbReference type="ARBA" id="ARBA00022989"/>
    </source>
</evidence>
<proteinExistence type="predicted"/>
<reference evidence="10 11" key="1">
    <citation type="submission" date="2015-04" db="EMBL/GenBank/DDBJ databases">
        <authorList>
            <person name="Syromyatnikov M.Y."/>
            <person name="Popov V.N."/>
        </authorList>
    </citation>
    <scope>NUCLEOTIDE SEQUENCE [LARGE SCALE GENOMIC DNA]</scope>
</reference>
<keyword evidence="2 9" id="KW-0812">Transmembrane</keyword>
<dbReference type="STRING" id="568069.A0A1J1IFH4"/>
<comment type="subcellular location">
    <subcellularLocation>
        <location evidence="1">Golgi apparatus membrane</location>
        <topology evidence="1">Single-pass type IV membrane protein</topology>
    </subcellularLocation>
</comment>
<keyword evidence="5 7" id="KW-0175">Coiled coil</keyword>
<dbReference type="Proteomes" id="UP000183832">
    <property type="component" value="Unassembled WGS sequence"/>
</dbReference>
<organism evidence="10 11">
    <name type="scientific">Clunio marinus</name>
    <dbReference type="NCBI Taxonomy" id="568069"/>
    <lineage>
        <taxon>Eukaryota</taxon>
        <taxon>Metazoa</taxon>
        <taxon>Ecdysozoa</taxon>
        <taxon>Arthropoda</taxon>
        <taxon>Hexapoda</taxon>
        <taxon>Insecta</taxon>
        <taxon>Pterygota</taxon>
        <taxon>Neoptera</taxon>
        <taxon>Endopterygota</taxon>
        <taxon>Diptera</taxon>
        <taxon>Nematocera</taxon>
        <taxon>Chironomoidea</taxon>
        <taxon>Chironomidae</taxon>
        <taxon>Clunio</taxon>
    </lineage>
</organism>
<dbReference type="PANTHER" id="PTHR13815">
    <property type="entry name" value="GOLGIN-84"/>
    <property type="match status" value="1"/>
</dbReference>
<feature type="region of interest" description="Disordered" evidence="8">
    <location>
        <begin position="58"/>
        <end position="94"/>
    </location>
</feature>